<dbReference type="Proteomes" id="UP000028123">
    <property type="component" value="Unassembled WGS sequence"/>
</dbReference>
<keyword evidence="1" id="KW-0805">Transcription regulation</keyword>
<accession>A0A081P286</accession>
<dbReference type="InterPro" id="IPR018062">
    <property type="entry name" value="HTH_AraC-typ_CS"/>
</dbReference>
<evidence type="ECO:0000313" key="6">
    <source>
        <dbReference type="Proteomes" id="UP000028123"/>
    </source>
</evidence>
<dbReference type="Pfam" id="PF02311">
    <property type="entry name" value="AraC_binding"/>
    <property type="match status" value="1"/>
</dbReference>
<dbReference type="PRINTS" id="PR00032">
    <property type="entry name" value="HTHARAC"/>
</dbReference>
<dbReference type="SUPFAM" id="SSF51215">
    <property type="entry name" value="Regulatory protein AraC"/>
    <property type="match status" value="1"/>
</dbReference>
<gene>
    <name evidence="5" type="ORF">ET33_06980</name>
</gene>
<keyword evidence="2" id="KW-0238">DNA-binding</keyword>
<dbReference type="GO" id="GO:0003700">
    <property type="term" value="F:DNA-binding transcription factor activity"/>
    <property type="evidence" value="ECO:0007669"/>
    <property type="project" value="InterPro"/>
</dbReference>
<dbReference type="eggNOG" id="COG4977">
    <property type="taxonomic scope" value="Bacteria"/>
</dbReference>
<dbReference type="RefSeq" id="WP_036684581.1">
    <property type="nucleotide sequence ID" value="NZ_JNVM01000014.1"/>
</dbReference>
<dbReference type="InterPro" id="IPR003313">
    <property type="entry name" value="AraC-bd"/>
</dbReference>
<reference evidence="5 6" key="1">
    <citation type="submission" date="2014-06" db="EMBL/GenBank/DDBJ databases">
        <title>Draft genome sequence of Paenibacillus sp. MSt1.</title>
        <authorList>
            <person name="Aw Y.K."/>
            <person name="Ong K.S."/>
            <person name="Gan H.M."/>
            <person name="Lee S.M."/>
        </authorList>
    </citation>
    <scope>NUCLEOTIDE SEQUENCE [LARGE SCALE GENOMIC DNA]</scope>
    <source>
        <strain evidence="5 6">MSt1</strain>
    </source>
</reference>
<keyword evidence="3" id="KW-0804">Transcription</keyword>
<dbReference type="Pfam" id="PF12833">
    <property type="entry name" value="HTH_18"/>
    <property type="match status" value="1"/>
</dbReference>
<dbReference type="InterPro" id="IPR014710">
    <property type="entry name" value="RmlC-like_jellyroll"/>
</dbReference>
<dbReference type="GO" id="GO:0043565">
    <property type="term" value="F:sequence-specific DNA binding"/>
    <property type="evidence" value="ECO:0007669"/>
    <property type="project" value="InterPro"/>
</dbReference>
<comment type="caution">
    <text evidence="5">The sequence shown here is derived from an EMBL/GenBank/DDBJ whole genome shotgun (WGS) entry which is preliminary data.</text>
</comment>
<name>A0A081P286_9BACL</name>
<dbReference type="PROSITE" id="PS01124">
    <property type="entry name" value="HTH_ARAC_FAMILY_2"/>
    <property type="match status" value="1"/>
</dbReference>
<evidence type="ECO:0000256" key="1">
    <source>
        <dbReference type="ARBA" id="ARBA00023015"/>
    </source>
</evidence>
<evidence type="ECO:0000256" key="3">
    <source>
        <dbReference type="ARBA" id="ARBA00023163"/>
    </source>
</evidence>
<dbReference type="AlphaFoldDB" id="A0A081P286"/>
<evidence type="ECO:0000259" key="4">
    <source>
        <dbReference type="PROSITE" id="PS01124"/>
    </source>
</evidence>
<dbReference type="PANTHER" id="PTHR43280">
    <property type="entry name" value="ARAC-FAMILY TRANSCRIPTIONAL REGULATOR"/>
    <property type="match status" value="1"/>
</dbReference>
<dbReference type="InterPro" id="IPR037923">
    <property type="entry name" value="HTH-like"/>
</dbReference>
<dbReference type="InterPro" id="IPR020449">
    <property type="entry name" value="Tscrpt_reg_AraC-type_HTH"/>
</dbReference>
<feature type="domain" description="HTH araC/xylS-type" evidence="4">
    <location>
        <begin position="150"/>
        <end position="248"/>
    </location>
</feature>
<evidence type="ECO:0000313" key="5">
    <source>
        <dbReference type="EMBL" id="KEQ24809.1"/>
    </source>
</evidence>
<dbReference type="Gene3D" id="2.60.120.10">
    <property type="entry name" value="Jelly Rolls"/>
    <property type="match status" value="1"/>
</dbReference>
<dbReference type="InterPro" id="IPR018060">
    <property type="entry name" value="HTH_AraC"/>
</dbReference>
<organism evidence="5 6">
    <name type="scientific">Paenibacillus tyrfis</name>
    <dbReference type="NCBI Taxonomy" id="1501230"/>
    <lineage>
        <taxon>Bacteria</taxon>
        <taxon>Bacillati</taxon>
        <taxon>Bacillota</taxon>
        <taxon>Bacilli</taxon>
        <taxon>Bacillales</taxon>
        <taxon>Paenibacillaceae</taxon>
        <taxon>Paenibacillus</taxon>
    </lineage>
</organism>
<dbReference type="EMBL" id="JNVM01000014">
    <property type="protein sequence ID" value="KEQ24809.1"/>
    <property type="molecule type" value="Genomic_DNA"/>
</dbReference>
<dbReference type="SMART" id="SM00342">
    <property type="entry name" value="HTH_ARAC"/>
    <property type="match status" value="1"/>
</dbReference>
<dbReference type="PANTHER" id="PTHR43280:SF2">
    <property type="entry name" value="HTH-TYPE TRANSCRIPTIONAL REGULATOR EXSA"/>
    <property type="match status" value="1"/>
</dbReference>
<dbReference type="InterPro" id="IPR009057">
    <property type="entry name" value="Homeodomain-like_sf"/>
</dbReference>
<dbReference type="OrthoDB" id="2631408at2"/>
<protein>
    <recommendedName>
        <fullName evidence="4">HTH araC/xylS-type domain-containing protein</fullName>
    </recommendedName>
</protein>
<proteinExistence type="predicted"/>
<evidence type="ECO:0000256" key="2">
    <source>
        <dbReference type="ARBA" id="ARBA00023125"/>
    </source>
</evidence>
<dbReference type="SUPFAM" id="SSF46689">
    <property type="entry name" value="Homeodomain-like"/>
    <property type="match status" value="2"/>
</dbReference>
<dbReference type="Gene3D" id="1.10.10.60">
    <property type="entry name" value="Homeodomain-like"/>
    <property type="match status" value="2"/>
</dbReference>
<keyword evidence="6" id="KW-1185">Reference proteome</keyword>
<dbReference type="PROSITE" id="PS00041">
    <property type="entry name" value="HTH_ARAC_FAMILY_1"/>
    <property type="match status" value="1"/>
</dbReference>
<sequence>MNELNFIFFIKNPEQTYIQAHQHGCCELVYYFQGDGITQIGSRQHTFREGTFALISPHVLHDENHKSEESEVICIGFHSGYPGMKDLNSVYEDDEDRTIGQFLLRMKREFTEQREGYSEMLDLMVAELIIHLQRLLRIHVMPPTQEDQMQYVINFMDEHFQQNISVETLATMSGYSYDRFRHLFKEKTGAAPLRYLFLKRLELAKSLLLNTKMLVSEIASETGFINDAQFCSIFKRETGLTPKTFRNKFV</sequence>